<keyword evidence="1" id="KW-0812">Transmembrane</keyword>
<comment type="caution">
    <text evidence="2">The sequence shown here is derived from an EMBL/GenBank/DDBJ whole genome shotgun (WGS) entry which is preliminary data.</text>
</comment>
<proteinExistence type="predicted"/>
<name>A0ABP0N043_9DINO</name>
<accession>A0ABP0N043</accession>
<evidence type="ECO:0000313" key="3">
    <source>
        <dbReference type="Proteomes" id="UP001642484"/>
    </source>
</evidence>
<keyword evidence="1" id="KW-1133">Transmembrane helix</keyword>
<keyword evidence="1" id="KW-0472">Membrane</keyword>
<organism evidence="2 3">
    <name type="scientific">Durusdinium trenchii</name>
    <dbReference type="NCBI Taxonomy" id="1381693"/>
    <lineage>
        <taxon>Eukaryota</taxon>
        <taxon>Sar</taxon>
        <taxon>Alveolata</taxon>
        <taxon>Dinophyceae</taxon>
        <taxon>Suessiales</taxon>
        <taxon>Symbiodiniaceae</taxon>
        <taxon>Durusdinium</taxon>
    </lineage>
</organism>
<feature type="transmembrane region" description="Helical" evidence="1">
    <location>
        <begin position="112"/>
        <end position="137"/>
    </location>
</feature>
<dbReference type="Proteomes" id="UP001642484">
    <property type="component" value="Unassembled WGS sequence"/>
</dbReference>
<feature type="transmembrane region" description="Helical" evidence="1">
    <location>
        <begin position="149"/>
        <end position="170"/>
    </location>
</feature>
<reference evidence="2 3" key="1">
    <citation type="submission" date="2024-02" db="EMBL/GenBank/DDBJ databases">
        <authorList>
            <person name="Chen Y."/>
            <person name="Shah S."/>
            <person name="Dougan E. K."/>
            <person name="Thang M."/>
            <person name="Chan C."/>
        </authorList>
    </citation>
    <scope>NUCLEOTIDE SEQUENCE [LARGE SCALE GENOMIC DNA]</scope>
</reference>
<dbReference type="EMBL" id="CAXAMN010020113">
    <property type="protein sequence ID" value="CAK9055674.1"/>
    <property type="molecule type" value="Genomic_DNA"/>
</dbReference>
<keyword evidence="3" id="KW-1185">Reference proteome</keyword>
<sequence length="266" mass="29508">MDMRDLYNTLGPLGIRGMLVGKPFNNVQQTCSGSTFVPRFLLLLLLVLLIGVDLPDGQLGRLKELFLLKSECFGPSEFNQLPTVKSVDIFICHSWSCSSWIKILALCHYLHLDWAVTAASFVTLLAVFTLVVCAGSFHEVSEAGEMVLSGAFVWGPAAIFFSVYFFGHLLRSKALWFDRICVNQVDLALKAQTIQGIPAFVSQAARMVLLCFQNVDLCKLQLGALWVPRTMPSSMVALKGVTKPLPQQNALRLPMLFLPPTEPRFL</sequence>
<gene>
    <name evidence="2" type="ORF">CCMP2556_LOCUS27670</name>
</gene>
<feature type="transmembrane region" description="Helical" evidence="1">
    <location>
        <begin position="36"/>
        <end position="54"/>
    </location>
</feature>
<protein>
    <submittedName>
        <fullName evidence="2">Uncharacterized protein</fullName>
    </submittedName>
</protein>
<evidence type="ECO:0000313" key="2">
    <source>
        <dbReference type="EMBL" id="CAK9055674.1"/>
    </source>
</evidence>
<evidence type="ECO:0000256" key="1">
    <source>
        <dbReference type="SAM" id="Phobius"/>
    </source>
</evidence>